<keyword evidence="6" id="KW-0255">Endonuclease</keyword>
<dbReference type="InterPro" id="IPR000055">
    <property type="entry name" value="Restrct_endonuc_typeI_TRD"/>
</dbReference>
<keyword evidence="4" id="KW-0175">Coiled coil</keyword>
<protein>
    <submittedName>
        <fullName evidence="6">Restriction endonuclease subunit S</fullName>
        <ecNumber evidence="6">3.1.21.-</ecNumber>
    </submittedName>
</protein>
<dbReference type="Pfam" id="PF01420">
    <property type="entry name" value="Methylase_S"/>
    <property type="match status" value="1"/>
</dbReference>
<accession>A0ABU3BRN8</accession>
<evidence type="ECO:0000256" key="1">
    <source>
        <dbReference type="ARBA" id="ARBA00010923"/>
    </source>
</evidence>
<keyword evidence="6" id="KW-0540">Nuclease</keyword>
<keyword evidence="2" id="KW-0680">Restriction system</keyword>
<sequence>MNPLLSVETAEPPVEWPRVALGDVCTVVSGATPKTKVPEFWDGDIVWITPTDLGKLDGRDIVESERVITEAGFASCSTTLMEPGAVVMSSRAPIGHLGVARVPLCTNQGCKSFVPGPNVDTDYLYYALRFSVPAIQDLGTGATFKEVSKSKLSRFQIPLPSLDTQREVAATLRSQLELATEARTNLEAQLAAAQSLPEAYLTQAFRGVEASRRRGVEASRRRGGRRSA</sequence>
<dbReference type="GO" id="GO:0004519">
    <property type="term" value="F:endonuclease activity"/>
    <property type="evidence" value="ECO:0007669"/>
    <property type="project" value="UniProtKB-KW"/>
</dbReference>
<evidence type="ECO:0000259" key="5">
    <source>
        <dbReference type="Pfam" id="PF01420"/>
    </source>
</evidence>
<dbReference type="PANTHER" id="PTHR30408">
    <property type="entry name" value="TYPE-1 RESTRICTION ENZYME ECOKI SPECIFICITY PROTEIN"/>
    <property type="match status" value="1"/>
</dbReference>
<proteinExistence type="inferred from homology"/>
<evidence type="ECO:0000313" key="6">
    <source>
        <dbReference type="EMBL" id="MDT0631952.1"/>
    </source>
</evidence>
<evidence type="ECO:0000256" key="2">
    <source>
        <dbReference type="ARBA" id="ARBA00022747"/>
    </source>
</evidence>
<dbReference type="InterPro" id="IPR044946">
    <property type="entry name" value="Restrct_endonuc_typeI_TRD_sf"/>
</dbReference>
<dbReference type="Gene3D" id="3.90.220.20">
    <property type="entry name" value="DNA methylase specificity domains"/>
    <property type="match status" value="1"/>
</dbReference>
<keyword evidence="3" id="KW-0238">DNA-binding</keyword>
<organism evidence="6 7">
    <name type="scientific">Rubrivirga litoralis</name>
    <dbReference type="NCBI Taxonomy" id="3075598"/>
    <lineage>
        <taxon>Bacteria</taxon>
        <taxon>Pseudomonadati</taxon>
        <taxon>Rhodothermota</taxon>
        <taxon>Rhodothermia</taxon>
        <taxon>Rhodothermales</taxon>
        <taxon>Rubricoccaceae</taxon>
        <taxon>Rubrivirga</taxon>
    </lineage>
</organism>
<dbReference type="CDD" id="cd17273">
    <property type="entry name" value="RMtype1_S_EcoJA69PI-TRD1-CR1_like"/>
    <property type="match status" value="1"/>
</dbReference>
<comment type="similarity">
    <text evidence="1">Belongs to the type-I restriction system S methylase family.</text>
</comment>
<dbReference type="Proteomes" id="UP001267426">
    <property type="component" value="Unassembled WGS sequence"/>
</dbReference>
<dbReference type="SUPFAM" id="SSF116734">
    <property type="entry name" value="DNA methylase specificity domain"/>
    <property type="match status" value="1"/>
</dbReference>
<dbReference type="GO" id="GO:0016787">
    <property type="term" value="F:hydrolase activity"/>
    <property type="evidence" value="ECO:0007669"/>
    <property type="project" value="UniProtKB-KW"/>
</dbReference>
<evidence type="ECO:0000313" key="7">
    <source>
        <dbReference type="Proteomes" id="UP001267426"/>
    </source>
</evidence>
<dbReference type="InterPro" id="IPR052021">
    <property type="entry name" value="Type-I_RS_S_subunit"/>
</dbReference>
<keyword evidence="7" id="KW-1185">Reference proteome</keyword>
<reference evidence="6 7" key="1">
    <citation type="submission" date="2023-09" db="EMBL/GenBank/DDBJ databases">
        <authorList>
            <person name="Rey-Velasco X."/>
        </authorList>
    </citation>
    <scope>NUCLEOTIDE SEQUENCE [LARGE SCALE GENOMIC DNA]</scope>
    <source>
        <strain evidence="6 7">F394</strain>
    </source>
</reference>
<keyword evidence="6" id="KW-0378">Hydrolase</keyword>
<evidence type="ECO:0000256" key="4">
    <source>
        <dbReference type="SAM" id="Coils"/>
    </source>
</evidence>
<name>A0ABU3BRN8_9BACT</name>
<feature type="coiled-coil region" evidence="4">
    <location>
        <begin position="169"/>
        <end position="196"/>
    </location>
</feature>
<feature type="domain" description="Type I restriction modification DNA specificity" evidence="5">
    <location>
        <begin position="13"/>
        <end position="188"/>
    </location>
</feature>
<dbReference type="EC" id="3.1.21.-" evidence="6"/>
<gene>
    <name evidence="6" type="ORF">RM540_09360</name>
</gene>
<comment type="caution">
    <text evidence="6">The sequence shown here is derived from an EMBL/GenBank/DDBJ whole genome shotgun (WGS) entry which is preliminary data.</text>
</comment>
<dbReference type="RefSeq" id="WP_311663413.1">
    <property type="nucleotide sequence ID" value="NZ_JAVRHT010000019.1"/>
</dbReference>
<dbReference type="EMBL" id="JAVRHT010000019">
    <property type="protein sequence ID" value="MDT0631952.1"/>
    <property type="molecule type" value="Genomic_DNA"/>
</dbReference>
<dbReference type="PANTHER" id="PTHR30408:SF12">
    <property type="entry name" value="TYPE I RESTRICTION ENZYME MJAVIII SPECIFICITY SUBUNIT"/>
    <property type="match status" value="1"/>
</dbReference>
<evidence type="ECO:0000256" key="3">
    <source>
        <dbReference type="ARBA" id="ARBA00023125"/>
    </source>
</evidence>